<dbReference type="PANTHER" id="PTHR34477:SF1">
    <property type="entry name" value="UPF0213 PROTEIN YHBQ"/>
    <property type="match status" value="1"/>
</dbReference>
<dbReference type="OrthoDB" id="9807770at2"/>
<dbReference type="CDD" id="cd10456">
    <property type="entry name" value="GIY-YIG_UPF0213"/>
    <property type="match status" value="1"/>
</dbReference>
<dbReference type="PANTHER" id="PTHR34477">
    <property type="entry name" value="UPF0213 PROTEIN YHBQ"/>
    <property type="match status" value="1"/>
</dbReference>
<dbReference type="EMBL" id="VULN01000002">
    <property type="protein sequence ID" value="MSS81314.1"/>
    <property type="molecule type" value="Genomic_DNA"/>
</dbReference>
<evidence type="ECO:0000313" key="3">
    <source>
        <dbReference type="EMBL" id="MSS81314.1"/>
    </source>
</evidence>
<dbReference type="InterPro" id="IPR000305">
    <property type="entry name" value="GIY-YIG_endonuc"/>
</dbReference>
<evidence type="ECO:0000259" key="2">
    <source>
        <dbReference type="PROSITE" id="PS50164"/>
    </source>
</evidence>
<dbReference type="Pfam" id="PF01541">
    <property type="entry name" value="GIY-YIG"/>
    <property type="match status" value="1"/>
</dbReference>
<proteinExistence type="inferred from homology"/>
<dbReference type="PROSITE" id="PS50164">
    <property type="entry name" value="GIY_YIG"/>
    <property type="match status" value="1"/>
</dbReference>
<dbReference type="SUPFAM" id="SSF82771">
    <property type="entry name" value="GIY-YIG endonuclease"/>
    <property type="match status" value="1"/>
</dbReference>
<comment type="caution">
    <text evidence="3">The sequence shown here is derived from an EMBL/GenBank/DDBJ whole genome shotgun (WGS) entry which is preliminary data.</text>
</comment>
<evidence type="ECO:0000256" key="1">
    <source>
        <dbReference type="ARBA" id="ARBA00007435"/>
    </source>
</evidence>
<reference evidence="3 4" key="1">
    <citation type="submission" date="2019-08" db="EMBL/GenBank/DDBJ databases">
        <title>In-depth cultivation of the pig gut microbiome towards novel bacterial diversity and tailored functional studies.</title>
        <authorList>
            <person name="Wylensek D."/>
            <person name="Hitch T.C.A."/>
            <person name="Clavel T."/>
        </authorList>
    </citation>
    <scope>NUCLEOTIDE SEQUENCE [LARGE SCALE GENOMIC DNA]</scope>
    <source>
        <strain evidence="3 4">WCA-389-WT-5B</strain>
    </source>
</reference>
<dbReference type="Gene3D" id="3.40.1440.10">
    <property type="entry name" value="GIY-YIG endonuclease"/>
    <property type="match status" value="1"/>
</dbReference>
<dbReference type="AlphaFoldDB" id="A0A6N7VI56"/>
<organism evidence="3 4">
    <name type="scientific">Acidaminococcus fermentans</name>
    <dbReference type="NCBI Taxonomy" id="905"/>
    <lineage>
        <taxon>Bacteria</taxon>
        <taxon>Bacillati</taxon>
        <taxon>Bacillota</taxon>
        <taxon>Negativicutes</taxon>
        <taxon>Acidaminococcales</taxon>
        <taxon>Acidaminococcaceae</taxon>
        <taxon>Acidaminococcus</taxon>
    </lineage>
</organism>
<comment type="similarity">
    <text evidence="1">Belongs to the UPF0213 family.</text>
</comment>
<dbReference type="RefSeq" id="WP_154487555.1">
    <property type="nucleotide sequence ID" value="NZ_VULN01000002.1"/>
</dbReference>
<gene>
    <name evidence="3" type="ORF">FX155_01580</name>
</gene>
<feature type="domain" description="GIY-YIG" evidence="2">
    <location>
        <begin position="1"/>
        <end position="77"/>
    </location>
</feature>
<dbReference type="InterPro" id="IPR050190">
    <property type="entry name" value="UPF0213_domain"/>
</dbReference>
<accession>A0A6N7VI56</accession>
<dbReference type="InterPro" id="IPR035901">
    <property type="entry name" value="GIY-YIG_endonuc_sf"/>
</dbReference>
<protein>
    <submittedName>
        <fullName evidence="3">GIY-YIG nuclease family protein</fullName>
    </submittedName>
</protein>
<dbReference type="Proteomes" id="UP000441455">
    <property type="component" value="Unassembled WGS sequence"/>
</dbReference>
<evidence type="ECO:0000313" key="4">
    <source>
        <dbReference type="Proteomes" id="UP000441455"/>
    </source>
</evidence>
<name>A0A6N7VI56_ACIFE</name>
<sequence length="89" mass="10408">MTAYVYMVRCANGALYTGWTNDLVHRLAMHRRGSGAKYTRAFKAVDLAYFEELPDKRTALQREYALKQLAKKQKEELVRQFPRKSLKIP</sequence>